<dbReference type="SUPFAM" id="SSF51338">
    <property type="entry name" value="Composite domain of metallo-dependent hydrolases"/>
    <property type="match status" value="1"/>
</dbReference>
<comment type="cofactor">
    <cofactor evidence="1 8">
        <name>Mn(2+)</name>
        <dbReference type="ChEBI" id="CHEBI:29035"/>
    </cofactor>
</comment>
<evidence type="ECO:0000256" key="7">
    <source>
        <dbReference type="ARBA" id="ARBA00069718"/>
    </source>
</evidence>
<dbReference type="GO" id="GO:0000034">
    <property type="term" value="F:adenine deaminase activity"/>
    <property type="evidence" value="ECO:0007669"/>
    <property type="project" value="UniProtKB-UniRule"/>
</dbReference>
<dbReference type="GO" id="GO:0006146">
    <property type="term" value="P:adenine catabolic process"/>
    <property type="evidence" value="ECO:0007669"/>
    <property type="project" value="InterPro"/>
</dbReference>
<dbReference type="CDD" id="cd01295">
    <property type="entry name" value="AdeC"/>
    <property type="match status" value="1"/>
</dbReference>
<protein>
    <recommendedName>
        <fullName evidence="7 8">Adenine deaminase</fullName>
        <shortName evidence="8">Adenase</shortName>
        <shortName evidence="8">Adenine aminase</shortName>
        <ecNumber evidence="3 8">3.5.4.2</ecNumber>
    </recommendedName>
</protein>
<dbReference type="NCBIfam" id="TIGR01178">
    <property type="entry name" value="ade"/>
    <property type="match status" value="1"/>
</dbReference>
<organism evidence="11 12">
    <name type="scientific">Acetoanaerobium noterae</name>
    <dbReference type="NCBI Taxonomy" id="745369"/>
    <lineage>
        <taxon>Bacteria</taxon>
        <taxon>Bacillati</taxon>
        <taxon>Bacillota</taxon>
        <taxon>Clostridia</taxon>
        <taxon>Peptostreptococcales</taxon>
        <taxon>Filifactoraceae</taxon>
        <taxon>Acetoanaerobium</taxon>
    </lineage>
</organism>
<evidence type="ECO:0000313" key="11">
    <source>
        <dbReference type="EMBL" id="SKB55647.1"/>
    </source>
</evidence>
<dbReference type="Proteomes" id="UP000243406">
    <property type="component" value="Unassembled WGS sequence"/>
</dbReference>
<dbReference type="Pfam" id="PF01979">
    <property type="entry name" value="Amidohydro_1"/>
    <property type="match status" value="1"/>
</dbReference>
<gene>
    <name evidence="8" type="primary">ade</name>
    <name evidence="11" type="ORF">SAMN02745120_2090</name>
</gene>
<dbReference type="AlphaFoldDB" id="A0A1T5C893"/>
<feature type="domain" description="Adenine deaminase C-terminal" evidence="10">
    <location>
        <begin position="402"/>
        <end position="572"/>
    </location>
</feature>
<evidence type="ECO:0000259" key="10">
    <source>
        <dbReference type="Pfam" id="PF13382"/>
    </source>
</evidence>
<dbReference type="InterPro" id="IPR006679">
    <property type="entry name" value="Adenine_deam"/>
</dbReference>
<evidence type="ECO:0000256" key="3">
    <source>
        <dbReference type="ARBA" id="ARBA00012782"/>
    </source>
</evidence>
<dbReference type="PANTHER" id="PTHR11113">
    <property type="entry name" value="N-ACETYLGLUCOSAMINE-6-PHOSPHATE DEACETYLASE"/>
    <property type="match status" value="1"/>
</dbReference>
<evidence type="ECO:0000256" key="6">
    <source>
        <dbReference type="ARBA" id="ARBA00047720"/>
    </source>
</evidence>
<dbReference type="OrthoDB" id="9775607at2"/>
<dbReference type="HAMAP" id="MF_01518">
    <property type="entry name" value="Adenine_deamin"/>
    <property type="match status" value="1"/>
</dbReference>
<evidence type="ECO:0000256" key="1">
    <source>
        <dbReference type="ARBA" id="ARBA00001936"/>
    </source>
</evidence>
<evidence type="ECO:0000256" key="8">
    <source>
        <dbReference type="HAMAP-Rule" id="MF_01518"/>
    </source>
</evidence>
<name>A0A1T5C893_9FIRM</name>
<dbReference type="InterPro" id="IPR011059">
    <property type="entry name" value="Metal-dep_hydrolase_composite"/>
</dbReference>
<feature type="domain" description="Amidohydrolase-related" evidence="9">
    <location>
        <begin position="70"/>
        <end position="348"/>
    </location>
</feature>
<dbReference type="InterPro" id="IPR026912">
    <property type="entry name" value="Adenine_deam_C"/>
</dbReference>
<evidence type="ECO:0000313" key="12">
    <source>
        <dbReference type="Proteomes" id="UP000243406"/>
    </source>
</evidence>
<evidence type="ECO:0000256" key="5">
    <source>
        <dbReference type="ARBA" id="ARBA00023211"/>
    </source>
</evidence>
<reference evidence="12" key="1">
    <citation type="submission" date="2017-02" db="EMBL/GenBank/DDBJ databases">
        <authorList>
            <person name="Varghese N."/>
            <person name="Submissions S."/>
        </authorList>
    </citation>
    <scope>NUCLEOTIDE SEQUENCE [LARGE SCALE GENOMIC DNA]</scope>
    <source>
        <strain evidence="12">ATCC 35199</strain>
    </source>
</reference>
<dbReference type="Gene3D" id="3.20.20.140">
    <property type="entry name" value="Metal-dependent hydrolases"/>
    <property type="match status" value="1"/>
</dbReference>
<dbReference type="PANTHER" id="PTHR11113:SF2">
    <property type="entry name" value="ADENINE DEAMINASE"/>
    <property type="match status" value="1"/>
</dbReference>
<dbReference type="EC" id="3.5.4.2" evidence="3 8"/>
<dbReference type="SUPFAM" id="SSF51556">
    <property type="entry name" value="Metallo-dependent hydrolases"/>
    <property type="match status" value="1"/>
</dbReference>
<evidence type="ECO:0000256" key="4">
    <source>
        <dbReference type="ARBA" id="ARBA00022801"/>
    </source>
</evidence>
<dbReference type="EMBL" id="FUYN01000004">
    <property type="protein sequence ID" value="SKB55647.1"/>
    <property type="molecule type" value="Genomic_DNA"/>
</dbReference>
<dbReference type="Pfam" id="PF13382">
    <property type="entry name" value="Adenine_deam_C"/>
    <property type="match status" value="1"/>
</dbReference>
<comment type="similarity">
    <text evidence="2 8">Belongs to the metallo-dependent hydrolases superfamily. Adenine deaminase family.</text>
</comment>
<dbReference type="Gene3D" id="2.30.40.10">
    <property type="entry name" value="Urease, subunit C, domain 1"/>
    <property type="match status" value="1"/>
</dbReference>
<dbReference type="InterPro" id="IPR032466">
    <property type="entry name" value="Metal_Hydrolase"/>
</dbReference>
<evidence type="ECO:0000259" key="9">
    <source>
        <dbReference type="Pfam" id="PF01979"/>
    </source>
</evidence>
<evidence type="ECO:0000256" key="2">
    <source>
        <dbReference type="ARBA" id="ARBA00006773"/>
    </source>
</evidence>
<accession>A0A1T5C893</accession>
<proteinExistence type="inferred from homology"/>
<keyword evidence="5 8" id="KW-0464">Manganese</keyword>
<keyword evidence="4 8" id="KW-0378">Hydrolase</keyword>
<sequence length="581" mass="64053">MIFDDRMDRLKRRAELASGKLLPDMVLTNCKVINVFNGKIIHGNIAIDGGKIIGIGPYEAKEKIDLGGAYVAPGLIDAHMHMESTLVTPGQMARIIVPRGTTTVVADPHEIANVLGIEGVEFMLDATEKTTLNGFFMLPSCVPSTDFETSGAKLNADKLSELFNHPKVLGLGELMNYPGVIAGDTDMLEKMNMAQSKIIDGHGPELTGKDLNAYMINGVRTEHECSTIEEMQERIGLGMYIAIREGSAAKNLDTLIRGVDEYNKHMCMFCTDDKNPEDILKEGHIDYNVRRAIELGVSPITAIQMATINPARCYNLRDIGAIAPGYDADLIVFDDLNTFEIKTVYKKGIKVAENKTALFETQGIDTSNVTKTVKLDKITSDKFKLFLNSDIVNVIRIIPNSIVTESVTRRVYLDQDNNFKSNKLLDVVKIAVVERHKNTKNIGIGLVENSHLQNGAIATTISHDSHNIIVIGDNDEDMALAVNTLIDLQGGIVITSNNEIKASLALPIAGLMSEKSMEEVCLDLRKLREVAMSILNIPHTLEPFMTLSFMALPVIPELKITDKGYFDVKSFKFKDIEVQQS</sequence>
<dbReference type="InterPro" id="IPR006680">
    <property type="entry name" value="Amidohydro-rel"/>
</dbReference>
<dbReference type="RefSeq" id="WP_143215800.1">
    <property type="nucleotide sequence ID" value="NZ_FUYN01000004.1"/>
</dbReference>
<dbReference type="FunFam" id="3.20.20.140:FF:000016">
    <property type="entry name" value="Adenine deaminase"/>
    <property type="match status" value="1"/>
</dbReference>
<keyword evidence="12" id="KW-1185">Reference proteome</keyword>
<comment type="catalytic activity">
    <reaction evidence="6 8">
        <text>adenine + H2O + H(+) = hypoxanthine + NH4(+)</text>
        <dbReference type="Rhea" id="RHEA:23688"/>
        <dbReference type="ChEBI" id="CHEBI:15377"/>
        <dbReference type="ChEBI" id="CHEBI:15378"/>
        <dbReference type="ChEBI" id="CHEBI:16708"/>
        <dbReference type="ChEBI" id="CHEBI:17368"/>
        <dbReference type="ChEBI" id="CHEBI:28938"/>
        <dbReference type="EC" id="3.5.4.2"/>
    </reaction>
</comment>